<dbReference type="Proteomes" id="UP000789759">
    <property type="component" value="Unassembled WGS sequence"/>
</dbReference>
<comment type="caution">
    <text evidence="1">The sequence shown here is derived from an EMBL/GenBank/DDBJ whole genome shotgun (WGS) entry which is preliminary data.</text>
</comment>
<protein>
    <submittedName>
        <fullName evidence="1">10289_t:CDS:1</fullName>
    </submittedName>
</protein>
<dbReference type="EMBL" id="CAJVQA010004135">
    <property type="protein sequence ID" value="CAG8592066.1"/>
    <property type="molecule type" value="Genomic_DNA"/>
</dbReference>
<sequence length="47" mass="5157">MSFKGLTFLGVVGVPDTMSSGKNQKQTKEDYLVTQILLQLTIGDLLK</sequence>
<feature type="non-terminal residue" evidence="1">
    <location>
        <position position="47"/>
    </location>
</feature>
<dbReference type="AlphaFoldDB" id="A0A9N9C8K8"/>
<evidence type="ECO:0000313" key="2">
    <source>
        <dbReference type="Proteomes" id="UP000789759"/>
    </source>
</evidence>
<accession>A0A9N9C8K8</accession>
<gene>
    <name evidence="1" type="ORF">CPELLU_LOCUS6581</name>
</gene>
<reference evidence="1" key="1">
    <citation type="submission" date="2021-06" db="EMBL/GenBank/DDBJ databases">
        <authorList>
            <person name="Kallberg Y."/>
            <person name="Tangrot J."/>
            <person name="Rosling A."/>
        </authorList>
    </citation>
    <scope>NUCLEOTIDE SEQUENCE</scope>
    <source>
        <strain evidence="1">FL966</strain>
    </source>
</reference>
<evidence type="ECO:0000313" key="1">
    <source>
        <dbReference type="EMBL" id="CAG8592066.1"/>
    </source>
</evidence>
<proteinExistence type="predicted"/>
<organism evidence="1 2">
    <name type="scientific">Cetraspora pellucida</name>
    <dbReference type="NCBI Taxonomy" id="1433469"/>
    <lineage>
        <taxon>Eukaryota</taxon>
        <taxon>Fungi</taxon>
        <taxon>Fungi incertae sedis</taxon>
        <taxon>Mucoromycota</taxon>
        <taxon>Glomeromycotina</taxon>
        <taxon>Glomeromycetes</taxon>
        <taxon>Diversisporales</taxon>
        <taxon>Gigasporaceae</taxon>
        <taxon>Cetraspora</taxon>
    </lineage>
</organism>
<name>A0A9N9C8K8_9GLOM</name>
<keyword evidence="2" id="KW-1185">Reference proteome</keyword>